<gene>
    <name evidence="3" type="ORF">C9927_02260</name>
    <name evidence="2" type="ORF">C9940_04760</name>
</gene>
<protein>
    <recommendedName>
        <fullName evidence="5">Zinc ribbon domain-containing protein</fullName>
    </recommendedName>
</protein>
<reference evidence="3 4" key="1">
    <citation type="submission" date="2018-03" db="EMBL/GenBank/DDBJ databases">
        <title>Cross-interface Injection: A General Nanoliter Liquid Handling Method Applied to Single Cells Genome Amplification Automated Nanoliter Liquid Handling Applied to Single Cell Multiple Displacement Amplification.</title>
        <authorList>
            <person name="Yun J."/>
            <person name="Xu P."/>
            <person name="Xu J."/>
            <person name="Dai X."/>
            <person name="Wang Y."/>
            <person name="Zheng X."/>
            <person name="Cao C."/>
            <person name="Yi Q."/>
            <person name="Zhu Y."/>
            <person name="Wang L."/>
            <person name="Dong Z."/>
            <person name="Huang Y."/>
            <person name="Huang L."/>
            <person name="Du W."/>
        </authorList>
    </citation>
    <scope>NUCLEOTIDE SEQUENCE [LARGE SCALE GENOMIC DNA]</scope>
    <source>
        <strain evidence="3 4">A12-4</strain>
        <strain evidence="2">Z-D3-2</strain>
    </source>
</reference>
<keyword evidence="1" id="KW-1133">Transmembrane helix</keyword>
<sequence>MALIECPSCTKRISDKSTSCPFCDFKLAGLSPQDQDREWQRIQQEKKDKLLSQSMLALIIAIGAFAYMYLAQPYPESWQAQVAYGLIIVSVIWFVANRIRLLFIKKKRR</sequence>
<dbReference type="RefSeq" id="WP_417655726.1">
    <property type="nucleotide sequence ID" value="NZ_JBLXDX010000001.1"/>
</dbReference>
<evidence type="ECO:0000256" key="1">
    <source>
        <dbReference type="SAM" id="Phobius"/>
    </source>
</evidence>
<proteinExistence type="predicted"/>
<organism evidence="3 4">
    <name type="scientific">Pseudidiomarina aestuarii</name>
    <dbReference type="NCBI Taxonomy" id="624146"/>
    <lineage>
        <taxon>Bacteria</taxon>
        <taxon>Pseudomonadati</taxon>
        <taxon>Pseudomonadota</taxon>
        <taxon>Gammaproteobacteria</taxon>
        <taxon>Alteromonadales</taxon>
        <taxon>Idiomarinaceae</taxon>
        <taxon>Pseudidiomarina</taxon>
    </lineage>
</organism>
<evidence type="ECO:0008006" key="5">
    <source>
        <dbReference type="Google" id="ProtNLM"/>
    </source>
</evidence>
<dbReference type="EMBL" id="PYVF01000021">
    <property type="protein sequence ID" value="PTB89215.1"/>
    <property type="molecule type" value="Genomic_DNA"/>
</dbReference>
<evidence type="ECO:0000313" key="2">
    <source>
        <dbReference type="EMBL" id="PTB85841.1"/>
    </source>
</evidence>
<keyword evidence="1" id="KW-0812">Transmembrane</keyword>
<evidence type="ECO:0000313" key="4">
    <source>
        <dbReference type="Proteomes" id="UP000242087"/>
    </source>
</evidence>
<accession>A0A2T4D5X3</accession>
<comment type="caution">
    <text evidence="3">The sequence shown here is derived from an EMBL/GenBank/DDBJ whole genome shotgun (WGS) entry which is preliminary data.</text>
</comment>
<name>A0A2T4D5X3_9GAMM</name>
<evidence type="ECO:0000313" key="3">
    <source>
        <dbReference type="EMBL" id="PTB89215.1"/>
    </source>
</evidence>
<keyword evidence="1" id="KW-0472">Membrane</keyword>
<feature type="transmembrane region" description="Helical" evidence="1">
    <location>
        <begin position="50"/>
        <end position="70"/>
    </location>
</feature>
<feature type="transmembrane region" description="Helical" evidence="1">
    <location>
        <begin position="82"/>
        <end position="103"/>
    </location>
</feature>
<dbReference type="AlphaFoldDB" id="A0A2T4D5X3"/>
<dbReference type="EMBL" id="PYVN01000072">
    <property type="protein sequence ID" value="PTB85841.1"/>
    <property type="molecule type" value="Genomic_DNA"/>
</dbReference>
<dbReference type="Proteomes" id="UP000242087">
    <property type="component" value="Unassembled WGS sequence"/>
</dbReference>